<keyword evidence="4" id="KW-0281">Fimbrium</keyword>
<dbReference type="InterPro" id="IPR039458">
    <property type="entry name" value="FimA-like"/>
</dbReference>
<accession>A0ABW4B3G9</accession>
<protein>
    <submittedName>
        <fullName evidence="6">Fimbrial protein</fullName>
    </submittedName>
</protein>
<evidence type="ECO:0000256" key="2">
    <source>
        <dbReference type="ARBA" id="ARBA00006671"/>
    </source>
</evidence>
<dbReference type="PANTHER" id="PTHR33420:SF3">
    <property type="entry name" value="FIMBRIAL SUBUNIT ELFA"/>
    <property type="match status" value="1"/>
</dbReference>
<dbReference type="SUPFAM" id="SSF49401">
    <property type="entry name" value="Bacterial adhesins"/>
    <property type="match status" value="1"/>
</dbReference>
<keyword evidence="3 5" id="KW-0732">Signal</keyword>
<dbReference type="Pfam" id="PF16970">
    <property type="entry name" value="FimA"/>
    <property type="match status" value="1"/>
</dbReference>
<gene>
    <name evidence="6" type="ORF">ACFQ45_13275</name>
</gene>
<evidence type="ECO:0000256" key="1">
    <source>
        <dbReference type="ARBA" id="ARBA00004561"/>
    </source>
</evidence>
<sequence length="179" mass="18350">MNKSKLTAVLVLAAASMTAQASDGTITFSGQITDKTCTISTPGGGDFAVNLPTMSMNSLASAGAVAGRTPFSINLSDCSSGSVATYFEPGATVDFETGRLNNQASTDAASNVQLQLLGDNSQFLPIKAAGVDVAQDNSQWVTVGEDGSATLNYYAEYYATGAATPGDVASSIKYTVIYN</sequence>
<evidence type="ECO:0000313" key="6">
    <source>
        <dbReference type="EMBL" id="MFD1384344.1"/>
    </source>
</evidence>
<reference evidence="7" key="1">
    <citation type="journal article" date="2019" name="Int. J. Syst. Evol. Microbiol.">
        <title>The Global Catalogue of Microorganisms (GCM) 10K type strain sequencing project: providing services to taxonomists for standard genome sequencing and annotation.</title>
        <authorList>
            <consortium name="The Broad Institute Genomics Platform"/>
            <consortium name="The Broad Institute Genome Sequencing Center for Infectious Disease"/>
            <person name="Wu L."/>
            <person name="Ma J."/>
        </authorList>
    </citation>
    <scope>NUCLEOTIDE SEQUENCE [LARGE SCALE GENOMIC DNA]</scope>
    <source>
        <strain evidence="7">JCM 30774</strain>
    </source>
</reference>
<dbReference type="Gene3D" id="2.60.40.1090">
    <property type="entry name" value="Fimbrial-type adhesion domain"/>
    <property type="match status" value="1"/>
</dbReference>
<evidence type="ECO:0000256" key="4">
    <source>
        <dbReference type="ARBA" id="ARBA00023263"/>
    </source>
</evidence>
<comment type="subcellular location">
    <subcellularLocation>
        <location evidence="1">Fimbrium</location>
    </subcellularLocation>
</comment>
<proteinExistence type="inferred from homology"/>
<dbReference type="InterPro" id="IPR036937">
    <property type="entry name" value="Adhesion_dom_fimbrial_sf"/>
</dbReference>
<dbReference type="Proteomes" id="UP001597059">
    <property type="component" value="Unassembled WGS sequence"/>
</dbReference>
<comment type="caution">
    <text evidence="6">The sequence shown here is derived from an EMBL/GenBank/DDBJ whole genome shotgun (WGS) entry which is preliminary data.</text>
</comment>
<evidence type="ECO:0000256" key="5">
    <source>
        <dbReference type="SAM" id="SignalP"/>
    </source>
</evidence>
<dbReference type="RefSeq" id="WP_377368470.1">
    <property type="nucleotide sequence ID" value="NZ_JBHTMN010000014.1"/>
</dbReference>
<feature type="chain" id="PRO_5045693820" evidence="5">
    <location>
        <begin position="22"/>
        <end position="179"/>
    </location>
</feature>
<name>A0ABW4B3G9_9GAMM</name>
<comment type="similarity">
    <text evidence="2">Belongs to the fimbrial protein family.</text>
</comment>
<dbReference type="PANTHER" id="PTHR33420">
    <property type="entry name" value="FIMBRIAL SUBUNIT ELFA-RELATED"/>
    <property type="match status" value="1"/>
</dbReference>
<evidence type="ECO:0000313" key="7">
    <source>
        <dbReference type="Proteomes" id="UP001597059"/>
    </source>
</evidence>
<organism evidence="6 7">
    <name type="scientific">Rhodanobacter aciditrophus</name>
    <dbReference type="NCBI Taxonomy" id="1623218"/>
    <lineage>
        <taxon>Bacteria</taxon>
        <taxon>Pseudomonadati</taxon>
        <taxon>Pseudomonadota</taxon>
        <taxon>Gammaproteobacteria</taxon>
        <taxon>Lysobacterales</taxon>
        <taxon>Rhodanobacteraceae</taxon>
        <taxon>Rhodanobacter</taxon>
    </lineage>
</organism>
<dbReference type="EMBL" id="JBHTMN010000014">
    <property type="protein sequence ID" value="MFD1384344.1"/>
    <property type="molecule type" value="Genomic_DNA"/>
</dbReference>
<evidence type="ECO:0000256" key="3">
    <source>
        <dbReference type="ARBA" id="ARBA00022729"/>
    </source>
</evidence>
<feature type="signal peptide" evidence="5">
    <location>
        <begin position="1"/>
        <end position="21"/>
    </location>
</feature>
<keyword evidence="7" id="KW-1185">Reference proteome</keyword>
<dbReference type="InterPro" id="IPR008966">
    <property type="entry name" value="Adhesion_dom_sf"/>
</dbReference>
<dbReference type="InterPro" id="IPR050263">
    <property type="entry name" value="Bact_Fimbrial_Adh_Pro"/>
</dbReference>